<evidence type="ECO:0000313" key="5">
    <source>
        <dbReference type="Proteomes" id="UP000663829"/>
    </source>
</evidence>
<evidence type="ECO:0000313" key="4">
    <source>
        <dbReference type="EMBL" id="CAF4255376.1"/>
    </source>
</evidence>
<comment type="caution">
    <text evidence="2">The sequence shown here is derived from an EMBL/GenBank/DDBJ whole genome shotgun (WGS) entry which is preliminary data.</text>
</comment>
<dbReference type="OrthoDB" id="10063753at2759"/>
<evidence type="ECO:0008006" key="6">
    <source>
        <dbReference type="Google" id="ProtNLM"/>
    </source>
</evidence>
<dbReference type="EMBL" id="CAJNOK010015937">
    <property type="protein sequence ID" value="CAF1235018.1"/>
    <property type="molecule type" value="Genomic_DNA"/>
</dbReference>
<dbReference type="AlphaFoldDB" id="A0A815ITH6"/>
<dbReference type="PANTHER" id="PTHR21301:SF10">
    <property type="entry name" value="REVERSE TRANSCRIPTASE DOMAIN-CONTAINING PROTEIN"/>
    <property type="match status" value="1"/>
</dbReference>
<dbReference type="PANTHER" id="PTHR21301">
    <property type="entry name" value="REVERSE TRANSCRIPTASE"/>
    <property type="match status" value="1"/>
</dbReference>
<dbReference type="Proteomes" id="UP000682733">
    <property type="component" value="Unassembled WGS sequence"/>
</dbReference>
<gene>
    <name evidence="2" type="ORF">GPM918_LOCUS31804</name>
    <name evidence="1" type="ORF">OVA965_LOCUS25562</name>
    <name evidence="4" type="ORF">SRO942_LOCUS32458</name>
    <name evidence="3" type="ORF">TMI583_LOCUS26295</name>
</gene>
<dbReference type="EMBL" id="CAJOBC010074889">
    <property type="protein sequence ID" value="CAF4255376.1"/>
    <property type="molecule type" value="Genomic_DNA"/>
</dbReference>
<protein>
    <recommendedName>
        <fullName evidence="6">Reverse transcriptase domain-containing protein</fullName>
    </recommendedName>
</protein>
<reference evidence="2" key="1">
    <citation type="submission" date="2021-02" db="EMBL/GenBank/DDBJ databases">
        <authorList>
            <person name="Nowell W R."/>
        </authorList>
    </citation>
    <scope>NUCLEOTIDE SEQUENCE</scope>
</reference>
<organism evidence="2 5">
    <name type="scientific">Didymodactylos carnosus</name>
    <dbReference type="NCBI Taxonomy" id="1234261"/>
    <lineage>
        <taxon>Eukaryota</taxon>
        <taxon>Metazoa</taxon>
        <taxon>Spiralia</taxon>
        <taxon>Gnathifera</taxon>
        <taxon>Rotifera</taxon>
        <taxon>Eurotatoria</taxon>
        <taxon>Bdelloidea</taxon>
        <taxon>Philodinida</taxon>
        <taxon>Philodinidae</taxon>
        <taxon>Didymodactylos</taxon>
    </lineage>
</organism>
<dbReference type="EMBL" id="CAJNOQ010015851">
    <property type="protein sequence ID" value="CAF1369932.1"/>
    <property type="molecule type" value="Genomic_DNA"/>
</dbReference>
<evidence type="ECO:0000313" key="1">
    <source>
        <dbReference type="EMBL" id="CAF1235018.1"/>
    </source>
</evidence>
<keyword evidence="5" id="KW-1185">Reference proteome</keyword>
<dbReference type="Proteomes" id="UP000677228">
    <property type="component" value="Unassembled WGS sequence"/>
</dbReference>
<dbReference type="EMBL" id="CAJOBA010037486">
    <property type="protein sequence ID" value="CAF4042988.1"/>
    <property type="molecule type" value="Genomic_DNA"/>
</dbReference>
<evidence type="ECO:0000313" key="2">
    <source>
        <dbReference type="EMBL" id="CAF1369932.1"/>
    </source>
</evidence>
<dbReference type="Proteomes" id="UP000663829">
    <property type="component" value="Unassembled WGS sequence"/>
</dbReference>
<accession>A0A815ITH6</accession>
<feature type="non-terminal residue" evidence="2">
    <location>
        <position position="288"/>
    </location>
</feature>
<name>A0A815ITH6_9BILA</name>
<dbReference type="Proteomes" id="UP000681722">
    <property type="component" value="Unassembled WGS sequence"/>
</dbReference>
<evidence type="ECO:0000313" key="3">
    <source>
        <dbReference type="EMBL" id="CAF4042988.1"/>
    </source>
</evidence>
<sequence>MSKIGINNNYVHRPKVNRSEIISNIECLFHHASGIHNELTDFTKWDDDSATLNKELRILEPKQLALASDLKSVTEKFFYRTIKSSKFESYEDDEILRNLANDKSIYITRPDKGRGVVILDKMQYINKVETILNDNTKFTRLDKDPTITRKNSLTTLLREIKNEGCITEQEYQRFRPVGSIPARLYGLPKTHKIGVPIRPIISCLQSYNYGLAKFLANIITPLRNSKYSLKNTDEFLTFLKSNPQLAKFKMISFDIESLFTNIPVKETIDIICDKLYRTKHKSKLFIPE</sequence>
<proteinExistence type="predicted"/>